<dbReference type="Gene3D" id="1.10.150.260">
    <property type="entry name" value="YozE SAM-like"/>
    <property type="match status" value="1"/>
</dbReference>
<evidence type="ECO:0000313" key="1">
    <source>
        <dbReference type="EMBL" id="MVN92661.1"/>
    </source>
</evidence>
<protein>
    <recommendedName>
        <fullName evidence="3">YozE SAM-like domain-containing protein</fullName>
    </recommendedName>
</protein>
<dbReference type="Proteomes" id="UP000434850">
    <property type="component" value="Unassembled WGS sequence"/>
</dbReference>
<dbReference type="SUPFAM" id="SSF140652">
    <property type="entry name" value="YozE-like"/>
    <property type="match status" value="1"/>
</dbReference>
<dbReference type="AlphaFoldDB" id="A0A6I4IBT2"/>
<evidence type="ECO:0000313" key="2">
    <source>
        <dbReference type="Proteomes" id="UP000434850"/>
    </source>
</evidence>
<dbReference type="InterPro" id="IPR036806">
    <property type="entry name" value="YozE_SAM-like_sf"/>
</dbReference>
<dbReference type="OrthoDB" id="1235060at2"/>
<proteinExistence type="predicted"/>
<keyword evidence="2" id="KW-1185">Reference proteome</keyword>
<sequence length="406" mass="46481">MEHITKLCADSLRSFSLNKFNISIKSSHAHELVAAYFGYSSRAALLADDKRPIRKLTDAEFIVLTPTAHIKERRKNLNGLPPNLPDDLAEGVYLPLIDEKVLLGSIWPTLEELGKELADRHLRSKPAYFRDQKIQRHGVKLEFENDQVAIVVFREYVSPSLLLSFQNGKRGVVDVFNLKRVAAFIGYVKTSHYSAEADTLDAAILKMRDHYHQMIRDSQPLQEVAPLEPNFADWLAKQKKRDTPLGDLANKRGFADESENWPIFSEYKQYQDYLLNNHPPYGAMAALERAWRSYQTYVRKKRSSNPLKQVNKSELQKHVDRKVVTVKKATPIPYDRRTIEKFMQGDDGWISWDGKRAIPVSIVGVSERHYTIAIQSPRRKAGNKHSLFLDEVRSSPELACANLVTL</sequence>
<dbReference type="EMBL" id="WQLA01000007">
    <property type="protein sequence ID" value="MVN92661.1"/>
    <property type="molecule type" value="Genomic_DNA"/>
</dbReference>
<evidence type="ECO:0008006" key="3">
    <source>
        <dbReference type="Google" id="ProtNLM"/>
    </source>
</evidence>
<reference evidence="1 2" key="1">
    <citation type="submission" date="2019-12" db="EMBL/GenBank/DDBJ databases">
        <title>Mucilaginibacter sp. HME9299 genome sequencing and assembly.</title>
        <authorList>
            <person name="Kang H."/>
            <person name="Kim H."/>
            <person name="Joh K."/>
        </authorList>
    </citation>
    <scope>NUCLEOTIDE SEQUENCE [LARGE SCALE GENOMIC DNA]</scope>
    <source>
        <strain evidence="1 2">HME9299</strain>
    </source>
</reference>
<dbReference type="RefSeq" id="WP_157542986.1">
    <property type="nucleotide sequence ID" value="NZ_WQLA01000007.1"/>
</dbReference>
<comment type="caution">
    <text evidence="1">The sequence shown here is derived from an EMBL/GenBank/DDBJ whole genome shotgun (WGS) entry which is preliminary data.</text>
</comment>
<gene>
    <name evidence="1" type="ORF">GO816_16105</name>
</gene>
<organism evidence="1 2">
    <name type="scientific">Mucilaginibacter aquatilis</name>
    <dbReference type="NCBI Taxonomy" id="1517760"/>
    <lineage>
        <taxon>Bacteria</taxon>
        <taxon>Pseudomonadati</taxon>
        <taxon>Bacteroidota</taxon>
        <taxon>Sphingobacteriia</taxon>
        <taxon>Sphingobacteriales</taxon>
        <taxon>Sphingobacteriaceae</taxon>
        <taxon>Mucilaginibacter</taxon>
    </lineage>
</organism>
<name>A0A6I4IBT2_9SPHI</name>
<accession>A0A6I4IBT2</accession>